<dbReference type="InterPro" id="IPR037221">
    <property type="entry name" value="H-type_lectin_dom_sf"/>
</dbReference>
<evidence type="ECO:0000259" key="2">
    <source>
        <dbReference type="Pfam" id="PF09458"/>
    </source>
</evidence>
<protein>
    <recommendedName>
        <fullName evidence="2">H-type lectin domain-containing protein</fullName>
    </recommendedName>
</protein>
<name>A0ABR0F5E5_ZASCE</name>
<sequence length="335" mass="37227">MPGFPFAVEDNVHLSKPGVDNGHFCTSEVRSRKKATASTSRTIALPKDRYKAPPNLAAGFTSLDISCERSIRANIIADSITTTNFRVGVETWGTSQLHEASVAWIEHKADAKDCVFGQFDTKSNPMSTLSSPTKSGTIRKGTLKRTTTQPGEILPQKHAKPFFFPRPFAEPPEVVCWLNRLDLTSGPDYDYKIRAFADEINTESFLAHINTWDNGRMPGAALCWIAFPKGKKNVDSGRFSTKDVRKRTNPRPKTTARIKFKKRFEKAPTVLAAITMMDAAGNSDLRIKLNISNVDREGFTWTFETWDDSTLYAASAHWIALGSTIQGRPQVVTPT</sequence>
<dbReference type="EMBL" id="JAXOVC010000001">
    <property type="protein sequence ID" value="KAK4508253.1"/>
    <property type="molecule type" value="Genomic_DNA"/>
</dbReference>
<dbReference type="PANTHER" id="PTHR46938">
    <property type="entry name" value="DISCOIDIN-1 SUBUNIT A-RELATED-RELATED"/>
    <property type="match status" value="1"/>
</dbReference>
<dbReference type="Pfam" id="PF09458">
    <property type="entry name" value="H_lectin"/>
    <property type="match status" value="3"/>
</dbReference>
<feature type="domain" description="H-type lectin" evidence="2">
    <location>
        <begin position="160"/>
        <end position="227"/>
    </location>
</feature>
<comment type="caution">
    <text evidence="3">The sequence shown here is derived from an EMBL/GenBank/DDBJ whole genome shotgun (WGS) entry which is preliminary data.</text>
</comment>
<feature type="compositionally biased region" description="Polar residues" evidence="1">
    <location>
        <begin position="125"/>
        <end position="136"/>
    </location>
</feature>
<organism evidence="3 4">
    <name type="scientific">Zasmidium cellare</name>
    <name type="common">Wine cellar mold</name>
    <name type="synonym">Racodium cellare</name>
    <dbReference type="NCBI Taxonomy" id="395010"/>
    <lineage>
        <taxon>Eukaryota</taxon>
        <taxon>Fungi</taxon>
        <taxon>Dikarya</taxon>
        <taxon>Ascomycota</taxon>
        <taxon>Pezizomycotina</taxon>
        <taxon>Dothideomycetes</taxon>
        <taxon>Dothideomycetidae</taxon>
        <taxon>Mycosphaerellales</taxon>
        <taxon>Mycosphaerellaceae</taxon>
        <taxon>Zasmidium</taxon>
    </lineage>
</organism>
<dbReference type="Proteomes" id="UP001305779">
    <property type="component" value="Unassembled WGS sequence"/>
</dbReference>
<dbReference type="InterPro" id="IPR019019">
    <property type="entry name" value="H-type_lectin_domain"/>
</dbReference>
<evidence type="ECO:0000313" key="3">
    <source>
        <dbReference type="EMBL" id="KAK4508253.1"/>
    </source>
</evidence>
<evidence type="ECO:0000313" key="4">
    <source>
        <dbReference type="Proteomes" id="UP001305779"/>
    </source>
</evidence>
<dbReference type="Gene3D" id="2.60.40.2080">
    <property type="match status" value="3"/>
</dbReference>
<evidence type="ECO:0000256" key="1">
    <source>
        <dbReference type="SAM" id="MobiDB-lite"/>
    </source>
</evidence>
<gene>
    <name evidence="3" type="ORF">PRZ48_001991</name>
</gene>
<feature type="region of interest" description="Disordered" evidence="1">
    <location>
        <begin position="125"/>
        <end position="150"/>
    </location>
</feature>
<accession>A0ABR0F5E5</accession>
<proteinExistence type="predicted"/>
<dbReference type="InterPro" id="IPR052487">
    <property type="entry name" value="Galactose-binding_lectin"/>
</dbReference>
<reference evidence="3 4" key="1">
    <citation type="journal article" date="2023" name="G3 (Bethesda)">
        <title>A chromosome-level genome assembly of Zasmidium syzygii isolated from banana leaves.</title>
        <authorList>
            <person name="van Westerhoven A.C."/>
            <person name="Mehrabi R."/>
            <person name="Talebi R."/>
            <person name="Steentjes M.B.F."/>
            <person name="Corcolon B."/>
            <person name="Chong P.A."/>
            <person name="Kema G.H.J."/>
            <person name="Seidl M.F."/>
        </authorList>
    </citation>
    <scope>NUCLEOTIDE SEQUENCE [LARGE SCALE GENOMIC DNA]</scope>
    <source>
        <strain evidence="3 4">P124</strain>
    </source>
</reference>
<dbReference type="SUPFAM" id="SSF141086">
    <property type="entry name" value="Agglutinin HPA-like"/>
    <property type="match status" value="3"/>
</dbReference>
<feature type="domain" description="H-type lectin" evidence="2">
    <location>
        <begin position="48"/>
        <end position="105"/>
    </location>
</feature>
<feature type="domain" description="H-type lectin" evidence="2">
    <location>
        <begin position="256"/>
        <end position="320"/>
    </location>
</feature>
<keyword evidence="4" id="KW-1185">Reference proteome</keyword>